<keyword evidence="3" id="KW-1185">Reference proteome</keyword>
<keyword evidence="1" id="KW-1133">Transmembrane helix</keyword>
<dbReference type="OrthoDB" id="117487at2157"/>
<dbReference type="RefSeq" id="WP_130647306.1">
    <property type="nucleotide sequence ID" value="NZ_PGCL01000003.1"/>
</dbReference>
<protein>
    <submittedName>
        <fullName evidence="2">Uncharacterized protein</fullName>
    </submittedName>
</protein>
<evidence type="ECO:0000256" key="1">
    <source>
        <dbReference type="SAM" id="Phobius"/>
    </source>
</evidence>
<feature type="transmembrane region" description="Helical" evidence="1">
    <location>
        <begin position="48"/>
        <end position="68"/>
    </location>
</feature>
<feature type="transmembrane region" description="Helical" evidence="1">
    <location>
        <begin position="12"/>
        <end position="36"/>
    </location>
</feature>
<gene>
    <name evidence="2" type="ORF">CUJ86_09450</name>
</gene>
<organism evidence="2 3">
    <name type="scientific">Methanofollis fontis</name>
    <dbReference type="NCBI Taxonomy" id="2052832"/>
    <lineage>
        <taxon>Archaea</taxon>
        <taxon>Methanobacteriati</taxon>
        <taxon>Methanobacteriota</taxon>
        <taxon>Stenosarchaea group</taxon>
        <taxon>Methanomicrobia</taxon>
        <taxon>Methanomicrobiales</taxon>
        <taxon>Methanomicrobiaceae</taxon>
        <taxon>Methanofollis</taxon>
    </lineage>
</organism>
<evidence type="ECO:0000313" key="2">
    <source>
        <dbReference type="EMBL" id="TAJ44235.1"/>
    </source>
</evidence>
<comment type="caution">
    <text evidence="2">The sequence shown here is derived from an EMBL/GenBank/DDBJ whole genome shotgun (WGS) entry which is preliminary data.</text>
</comment>
<keyword evidence="1" id="KW-0472">Membrane</keyword>
<feature type="transmembrane region" description="Helical" evidence="1">
    <location>
        <begin position="121"/>
        <end position="139"/>
    </location>
</feature>
<evidence type="ECO:0000313" key="3">
    <source>
        <dbReference type="Proteomes" id="UP000292580"/>
    </source>
</evidence>
<keyword evidence="1" id="KW-0812">Transmembrane</keyword>
<dbReference type="EMBL" id="PGCL01000003">
    <property type="protein sequence ID" value="TAJ44235.1"/>
    <property type="molecule type" value="Genomic_DNA"/>
</dbReference>
<dbReference type="AlphaFoldDB" id="A0A483CSZ4"/>
<dbReference type="Proteomes" id="UP000292580">
    <property type="component" value="Unassembled WGS sequence"/>
</dbReference>
<proteinExistence type="predicted"/>
<accession>A0A483CSZ4</accession>
<sequence length="282" mass="29994">MVLHSLREALSLLIRMPIIWLSGIVAGAAVGIDLYLELSGEAFFGGKILLLGLLALPFCMAGSIGAINRAEGSLEVFLEEGRKGYFRVLLPALVLLFAVIVTIFLLAVPLSIILGGNAIEAAASTALGVIFTFALFAYFTDTTAVTGGHGVFASIQQSTVFVLSHLSSTILFYLANLAALCALGFGGVFVWTVLLYDRLAPLAESGDLVIVNTTSAAAAQAEFAAILGPEGIWASALVYALIIAVFVPFALAFKTVFYLRHAGEMEAPVQGEYDEKGRWYKY</sequence>
<feature type="transmembrane region" description="Helical" evidence="1">
    <location>
        <begin position="170"/>
        <end position="196"/>
    </location>
</feature>
<feature type="transmembrane region" description="Helical" evidence="1">
    <location>
        <begin position="232"/>
        <end position="253"/>
    </location>
</feature>
<reference evidence="2 3" key="1">
    <citation type="submission" date="2017-11" db="EMBL/GenBank/DDBJ databases">
        <title>Isolation and Characterization of Methanofollis Species from Methane Seep Offshore SW Taiwan.</title>
        <authorList>
            <person name="Teng N.-H."/>
            <person name="Lai M.-C."/>
            <person name="Chen S.-C."/>
        </authorList>
    </citation>
    <scope>NUCLEOTIDE SEQUENCE [LARGE SCALE GENOMIC DNA]</scope>
    <source>
        <strain evidence="2 3">FWC-SCC2</strain>
    </source>
</reference>
<name>A0A483CSZ4_9EURY</name>
<feature type="transmembrane region" description="Helical" evidence="1">
    <location>
        <begin position="88"/>
        <end position="114"/>
    </location>
</feature>